<gene>
    <name evidence="4" type="ORF">KAF25_005061</name>
</gene>
<feature type="domain" description="NAD-dependent epimerase/dehydratase" evidence="3">
    <location>
        <begin position="8"/>
        <end position="201"/>
    </location>
</feature>
<evidence type="ECO:0000313" key="5">
    <source>
        <dbReference type="Proteomes" id="UP000782241"/>
    </source>
</evidence>
<proteinExistence type="predicted"/>
<keyword evidence="2" id="KW-0119">Carbohydrate metabolism</keyword>
<sequence>MTQTKDHVLITGAGGFIGQELIVSLLKDMPSAHFTLTDIITPPIPAGAENQITSLKADLTNPSAVTSLLSKRFSHVYILHGLMSGGAEANLDLGLKINVDSVRTILDVLRTEYPGTKVIFASSCAIYGQTDIVTEFGTLPQPKSSYGIQKLLVELLINDYSRRDLLDGRIVRLPTVIVRPGAPSAAASSFASGIVRESLNGVKNTLPVSRDLELWVCSPATVIKNLVKIKDVPKEKFGSSRVVNLPGITVTVQDILDALKEVGGEEALAHVEEQRDPAIEAIVSSWPAKFDVLRALGLGLDADGKVLDAVKAFQAKVVKT</sequence>
<name>A0A9P7HA44_9HYPO</name>
<dbReference type="InterPro" id="IPR001509">
    <property type="entry name" value="Epimerase_deHydtase"/>
</dbReference>
<keyword evidence="1" id="KW-0521">NADP</keyword>
<dbReference type="SUPFAM" id="SSF51735">
    <property type="entry name" value="NAD(P)-binding Rossmann-fold domains"/>
    <property type="match status" value="1"/>
</dbReference>
<dbReference type="Proteomes" id="UP000782241">
    <property type="component" value="Unassembled WGS sequence"/>
</dbReference>
<dbReference type="PANTHER" id="PTHR43103:SF3">
    <property type="entry name" value="ADP-L-GLYCERO-D-MANNO-HEPTOSE-6-EPIMERASE"/>
    <property type="match status" value="1"/>
</dbReference>
<evidence type="ECO:0000313" key="4">
    <source>
        <dbReference type="EMBL" id="KAG5662643.1"/>
    </source>
</evidence>
<dbReference type="Gene3D" id="3.40.50.720">
    <property type="entry name" value="NAD(P)-binding Rossmann-like Domain"/>
    <property type="match status" value="1"/>
</dbReference>
<dbReference type="Gene3D" id="3.90.25.10">
    <property type="entry name" value="UDP-galactose 4-epimerase, domain 1"/>
    <property type="match status" value="1"/>
</dbReference>
<dbReference type="InterPro" id="IPR036291">
    <property type="entry name" value="NAD(P)-bd_dom_sf"/>
</dbReference>
<dbReference type="Pfam" id="PF01370">
    <property type="entry name" value="Epimerase"/>
    <property type="match status" value="1"/>
</dbReference>
<reference evidence="4" key="1">
    <citation type="submission" date="2021-04" db="EMBL/GenBank/DDBJ databases">
        <title>Draft genome of Fusarium avenaceum strain F156N33, isolated from an atmospheric sample in Virginia.</title>
        <authorList>
            <person name="Yang S."/>
            <person name="Vinatzer B.A."/>
            <person name="Coleman J."/>
        </authorList>
    </citation>
    <scope>NUCLEOTIDE SEQUENCE</scope>
    <source>
        <strain evidence="4">F156N33</strain>
    </source>
</reference>
<evidence type="ECO:0000256" key="2">
    <source>
        <dbReference type="ARBA" id="ARBA00023277"/>
    </source>
</evidence>
<protein>
    <recommendedName>
        <fullName evidence="3">NAD-dependent epimerase/dehydratase domain-containing protein</fullName>
    </recommendedName>
</protein>
<keyword evidence="5" id="KW-1185">Reference proteome</keyword>
<organism evidence="4 5">
    <name type="scientific">Fusarium avenaceum</name>
    <dbReference type="NCBI Taxonomy" id="40199"/>
    <lineage>
        <taxon>Eukaryota</taxon>
        <taxon>Fungi</taxon>
        <taxon>Dikarya</taxon>
        <taxon>Ascomycota</taxon>
        <taxon>Pezizomycotina</taxon>
        <taxon>Sordariomycetes</taxon>
        <taxon>Hypocreomycetidae</taxon>
        <taxon>Hypocreales</taxon>
        <taxon>Nectriaceae</taxon>
        <taxon>Fusarium</taxon>
        <taxon>Fusarium tricinctum species complex</taxon>
    </lineage>
</organism>
<evidence type="ECO:0000256" key="1">
    <source>
        <dbReference type="ARBA" id="ARBA00022857"/>
    </source>
</evidence>
<dbReference type="PANTHER" id="PTHR43103">
    <property type="entry name" value="NUCLEOSIDE-DIPHOSPHATE-SUGAR EPIMERASE"/>
    <property type="match status" value="1"/>
</dbReference>
<comment type="caution">
    <text evidence="4">The sequence shown here is derived from an EMBL/GenBank/DDBJ whole genome shotgun (WGS) entry which is preliminary data.</text>
</comment>
<accession>A0A9P7HA44</accession>
<dbReference type="GO" id="GO:0016491">
    <property type="term" value="F:oxidoreductase activity"/>
    <property type="evidence" value="ECO:0007669"/>
    <property type="project" value="InterPro"/>
</dbReference>
<dbReference type="InterPro" id="IPR050005">
    <property type="entry name" value="DenD"/>
</dbReference>
<dbReference type="EMBL" id="JAGPUO010000005">
    <property type="protein sequence ID" value="KAG5662643.1"/>
    <property type="molecule type" value="Genomic_DNA"/>
</dbReference>
<evidence type="ECO:0000259" key="3">
    <source>
        <dbReference type="Pfam" id="PF01370"/>
    </source>
</evidence>
<dbReference type="AlphaFoldDB" id="A0A9P7HA44"/>
<dbReference type="NCBIfam" id="NF043036">
    <property type="entry name" value="ErythonDh"/>
    <property type="match status" value="1"/>
</dbReference>